<keyword evidence="6" id="KW-1133">Transmembrane helix</keyword>
<gene>
    <name evidence="11" type="ORF">CTAYLR_009460</name>
</gene>
<dbReference type="Gene3D" id="1.20.1510.10">
    <property type="entry name" value="Cation efflux protein transmembrane domain"/>
    <property type="match status" value="1"/>
</dbReference>
<dbReference type="Pfam" id="PF01965">
    <property type="entry name" value="DJ-1_PfpI"/>
    <property type="match status" value="1"/>
</dbReference>
<dbReference type="EMBL" id="JAQMWT010000595">
    <property type="protein sequence ID" value="KAJ8598985.1"/>
    <property type="molecule type" value="Genomic_DNA"/>
</dbReference>
<dbReference type="InterPro" id="IPR029062">
    <property type="entry name" value="Class_I_gatase-like"/>
</dbReference>
<evidence type="ECO:0000313" key="11">
    <source>
        <dbReference type="EMBL" id="KAJ8598985.1"/>
    </source>
</evidence>
<evidence type="ECO:0000313" key="12">
    <source>
        <dbReference type="Proteomes" id="UP001230188"/>
    </source>
</evidence>
<dbReference type="GO" id="GO:0016020">
    <property type="term" value="C:membrane"/>
    <property type="evidence" value="ECO:0007669"/>
    <property type="project" value="UniProtKB-SubCell"/>
</dbReference>
<keyword evidence="12" id="KW-1185">Reference proteome</keyword>
<evidence type="ECO:0000256" key="1">
    <source>
        <dbReference type="ARBA" id="ARBA00004141"/>
    </source>
</evidence>
<dbReference type="InterPro" id="IPR036837">
    <property type="entry name" value="Cation_efflux_CTD_sf"/>
</dbReference>
<accession>A0AAD7U658</accession>
<dbReference type="Gene3D" id="3.40.50.300">
    <property type="entry name" value="P-loop containing nucleotide triphosphate hydrolases"/>
    <property type="match status" value="1"/>
</dbReference>
<dbReference type="SUPFAM" id="SSF52540">
    <property type="entry name" value="P-loop containing nucleoside triphosphate hydrolases"/>
    <property type="match status" value="1"/>
</dbReference>
<evidence type="ECO:0000256" key="7">
    <source>
        <dbReference type="ARBA" id="ARBA00023136"/>
    </source>
</evidence>
<comment type="caution">
    <text evidence="11">The sequence shown here is derived from an EMBL/GenBank/DDBJ whole genome shotgun (WGS) entry which is preliminary data.</text>
</comment>
<dbReference type="AlphaFoldDB" id="A0AAD7U658"/>
<dbReference type="Gene3D" id="3.40.50.880">
    <property type="match status" value="1"/>
</dbReference>
<feature type="domain" description="Orc1-like AAA ATPase" evidence="10">
    <location>
        <begin position="82"/>
        <end position="201"/>
    </location>
</feature>
<dbReference type="InterPro" id="IPR050291">
    <property type="entry name" value="CDF_Transporter"/>
</dbReference>
<dbReference type="InterPro" id="IPR027469">
    <property type="entry name" value="Cation_efflux_TMD_sf"/>
</dbReference>
<keyword evidence="7" id="KW-0472">Membrane</keyword>
<dbReference type="CDD" id="cd03134">
    <property type="entry name" value="GATase1_PfpI_like"/>
    <property type="match status" value="1"/>
</dbReference>
<sequence>MRELSAYELDREANIRRNNAYLASLGLGGSTCSTTPRWSSAPETIESASVEEEARTQIRTKRAEMRSPEGLDAACAQLFAAFPGREREIDALLSLCAGHEHVAVLGPSASGKTAVCRAVLEAVGEPFAWISCAALSAATASSAAATLFERAARALSVLEKTPKLPTKFDAPGFARWLEAFERATIVLDDAHVLFSSLDGFRARDSEAAAGVALVSWVARLASTRLRVIVVGCDRAFAGPTTFGLPLIRVVFSAYAPRELGTVLETIARRRRIPGARDAGTYRRFVDQVVGVARRHTSDARELMKLCASRPLFDLYDKADGPAAAFSAVKHHLKLALDNIHDPHLDVDRLVLGGAEEEKTCGVPTTRLLSELSPRAILALLAAFVASYSSKDADKLLFTTSTSKRRRKTAASPEDVKTDAGPQAVPLDRLLSVHAYFVAAHAGGDPLPIRDPALLQQLASLTALRLLDRATPLDDLNHLKYSAALVSDGAHSFSDLLTDGVALLTYRASRKPPDDDHPFGHGKIEAAGTFGVGGALLLAAGGAATHATHAATSLVAEPSWIAICACVASVAAKEYVYRITKRVGEEERSTVIVANAEHHRSDALSSVASLCGIAAANLVHPACDPLAGVCVAIMVGRTGLVLSKGALDELLDASVHPSVVDRMRRTVATRVPGATPGDLRARKTGPGLHVTATLKVRAHLTASAAHQMGEHARKAIVDAAKADNFDVLDVSLHFDPDDRQELDDMHVLLPTPDKVERLIRDHCKHHIAPQISVRYTTDNRVAATLDLCLRPDLRLRDAARIATKLRRGLLKKIPLLVDLQGKKKKKKIKIIMALRGKAIAIFCDFQFEDMEVMYPKLRLEEEGAKVLIVGAHPAGIKYTGKYGYPIKSDVQIDAMGDVDAIVVPGGFAPDYMRRNQAMLKAISTYLAAGKPVAAICHGPWMFCSARNGDGNPVVIGRKCTSFHAIKDDVINAGGLWVDESVVADGNIITSRTPQDLTPFCQAIIAALK</sequence>
<dbReference type="InterPro" id="IPR041664">
    <property type="entry name" value="AAA_16"/>
</dbReference>
<evidence type="ECO:0000259" key="10">
    <source>
        <dbReference type="Pfam" id="PF13191"/>
    </source>
</evidence>
<name>A0AAD7U658_9STRA</name>
<feature type="domain" description="Cation efflux protein transmembrane" evidence="8">
    <location>
        <begin position="481"/>
        <end position="650"/>
    </location>
</feature>
<keyword evidence="5" id="KW-0315">Glutamine amidotransferase</keyword>
<dbReference type="SUPFAM" id="SSF52317">
    <property type="entry name" value="Class I glutamine amidotransferase-like"/>
    <property type="match status" value="1"/>
</dbReference>
<dbReference type="PANTHER" id="PTHR43840">
    <property type="entry name" value="MITOCHONDRIAL METAL TRANSPORTER 1-RELATED"/>
    <property type="match status" value="1"/>
</dbReference>
<evidence type="ECO:0000259" key="9">
    <source>
        <dbReference type="Pfam" id="PF01965"/>
    </source>
</evidence>
<dbReference type="SUPFAM" id="SSF160240">
    <property type="entry name" value="Cation efflux protein cytoplasmic domain-like"/>
    <property type="match status" value="1"/>
</dbReference>
<evidence type="ECO:0000256" key="4">
    <source>
        <dbReference type="ARBA" id="ARBA00022692"/>
    </source>
</evidence>
<dbReference type="InterPro" id="IPR006286">
    <property type="entry name" value="C56_PfpI-like"/>
</dbReference>
<dbReference type="PROSITE" id="PS51276">
    <property type="entry name" value="PEPTIDASE_C56_PFPI"/>
    <property type="match status" value="1"/>
</dbReference>
<dbReference type="Pfam" id="PF01545">
    <property type="entry name" value="Cation_efflux"/>
    <property type="match status" value="1"/>
</dbReference>
<evidence type="ECO:0008006" key="13">
    <source>
        <dbReference type="Google" id="ProtNLM"/>
    </source>
</evidence>
<evidence type="ECO:0000256" key="2">
    <source>
        <dbReference type="ARBA" id="ARBA00008542"/>
    </source>
</evidence>
<evidence type="ECO:0000256" key="6">
    <source>
        <dbReference type="ARBA" id="ARBA00022989"/>
    </source>
</evidence>
<dbReference type="NCBIfam" id="TIGR01297">
    <property type="entry name" value="CDF"/>
    <property type="match status" value="1"/>
</dbReference>
<organism evidence="11 12">
    <name type="scientific">Chrysophaeum taylorii</name>
    <dbReference type="NCBI Taxonomy" id="2483200"/>
    <lineage>
        <taxon>Eukaryota</taxon>
        <taxon>Sar</taxon>
        <taxon>Stramenopiles</taxon>
        <taxon>Ochrophyta</taxon>
        <taxon>Pelagophyceae</taxon>
        <taxon>Pelagomonadales</taxon>
        <taxon>Pelagomonadaceae</taxon>
        <taxon>Chrysophaeum</taxon>
    </lineage>
</organism>
<dbReference type="GO" id="GO:0008324">
    <property type="term" value="F:monoatomic cation transmembrane transporter activity"/>
    <property type="evidence" value="ECO:0007669"/>
    <property type="project" value="InterPro"/>
</dbReference>
<comment type="subcellular location">
    <subcellularLocation>
        <location evidence="1">Membrane</location>
        <topology evidence="1">Multi-pass membrane protein</topology>
    </subcellularLocation>
</comment>
<keyword evidence="3" id="KW-0813">Transport</keyword>
<dbReference type="InterPro" id="IPR027417">
    <property type="entry name" value="P-loop_NTPase"/>
</dbReference>
<dbReference type="PANTHER" id="PTHR43840:SF15">
    <property type="entry name" value="MITOCHONDRIAL METAL TRANSPORTER 1-RELATED"/>
    <property type="match status" value="1"/>
</dbReference>
<dbReference type="Gene3D" id="3.30.70.1350">
    <property type="entry name" value="Cation efflux protein, cytoplasmic domain"/>
    <property type="match status" value="1"/>
</dbReference>
<reference evidence="11" key="1">
    <citation type="submission" date="2023-01" db="EMBL/GenBank/DDBJ databases">
        <title>Metagenome sequencing of chrysophaentin producing Chrysophaeum taylorii.</title>
        <authorList>
            <person name="Davison J."/>
            <person name="Bewley C."/>
        </authorList>
    </citation>
    <scope>NUCLEOTIDE SEQUENCE</scope>
    <source>
        <strain evidence="11">NIES-1699</strain>
    </source>
</reference>
<feature type="domain" description="DJ-1/PfpI" evidence="9">
    <location>
        <begin position="837"/>
        <end position="1004"/>
    </location>
</feature>
<comment type="similarity">
    <text evidence="2">Belongs to the peptidase C56 family.</text>
</comment>
<evidence type="ECO:0000256" key="5">
    <source>
        <dbReference type="ARBA" id="ARBA00022962"/>
    </source>
</evidence>
<dbReference type="InterPro" id="IPR058533">
    <property type="entry name" value="Cation_efflux_TM"/>
</dbReference>
<dbReference type="Pfam" id="PF13191">
    <property type="entry name" value="AAA_16"/>
    <property type="match status" value="1"/>
</dbReference>
<dbReference type="Proteomes" id="UP001230188">
    <property type="component" value="Unassembled WGS sequence"/>
</dbReference>
<protein>
    <recommendedName>
        <fullName evidence="13">DJ-1/PfpI domain-containing protein</fullName>
    </recommendedName>
</protein>
<evidence type="ECO:0000259" key="8">
    <source>
        <dbReference type="Pfam" id="PF01545"/>
    </source>
</evidence>
<evidence type="ECO:0000256" key="3">
    <source>
        <dbReference type="ARBA" id="ARBA00022448"/>
    </source>
</evidence>
<dbReference type="InterPro" id="IPR002818">
    <property type="entry name" value="DJ-1/PfpI"/>
</dbReference>
<proteinExistence type="inferred from homology"/>
<dbReference type="SUPFAM" id="SSF161111">
    <property type="entry name" value="Cation efflux protein transmembrane domain-like"/>
    <property type="match status" value="1"/>
</dbReference>
<keyword evidence="4" id="KW-0812">Transmembrane</keyword>
<dbReference type="InterPro" id="IPR002524">
    <property type="entry name" value="Cation_efflux"/>
</dbReference>